<organism evidence="4 5">
    <name type="scientific">Roseiarcus fermentans</name>
    <dbReference type="NCBI Taxonomy" id="1473586"/>
    <lineage>
        <taxon>Bacteria</taxon>
        <taxon>Pseudomonadati</taxon>
        <taxon>Pseudomonadota</taxon>
        <taxon>Alphaproteobacteria</taxon>
        <taxon>Hyphomicrobiales</taxon>
        <taxon>Roseiarcaceae</taxon>
        <taxon>Roseiarcus</taxon>
    </lineage>
</organism>
<dbReference type="EMBL" id="QNRK01000041">
    <property type="protein sequence ID" value="RBP04059.1"/>
    <property type="molecule type" value="Genomic_DNA"/>
</dbReference>
<dbReference type="Pfam" id="PF01571">
    <property type="entry name" value="GCV_T"/>
    <property type="match status" value="1"/>
</dbReference>
<dbReference type="InterPro" id="IPR045179">
    <property type="entry name" value="YgfZ/GcvT"/>
</dbReference>
<evidence type="ECO:0000313" key="5">
    <source>
        <dbReference type="Proteomes" id="UP000253529"/>
    </source>
</evidence>
<keyword evidence="1" id="KW-0809">Transit peptide</keyword>
<dbReference type="NCBIfam" id="TIGR03317">
    <property type="entry name" value="ygfZ_signature"/>
    <property type="match status" value="1"/>
</dbReference>
<dbReference type="Gene3D" id="3.30.1360.120">
    <property type="entry name" value="Probable tRNA modification gtpase trme, domain 1"/>
    <property type="match status" value="2"/>
</dbReference>
<dbReference type="AlphaFoldDB" id="A0A366ERD1"/>
<dbReference type="OrthoDB" id="9796287at2"/>
<keyword evidence="5" id="KW-1185">Reference proteome</keyword>
<evidence type="ECO:0000259" key="2">
    <source>
        <dbReference type="Pfam" id="PF01571"/>
    </source>
</evidence>
<dbReference type="PANTHER" id="PTHR22602:SF0">
    <property type="entry name" value="TRANSFERASE CAF17, MITOCHONDRIAL-RELATED"/>
    <property type="match status" value="1"/>
</dbReference>
<evidence type="ECO:0000259" key="3">
    <source>
        <dbReference type="Pfam" id="PF25455"/>
    </source>
</evidence>
<name>A0A366ERD1_9HYPH</name>
<dbReference type="InterPro" id="IPR006222">
    <property type="entry name" value="GCVT_N"/>
</dbReference>
<dbReference type="GO" id="GO:0016226">
    <property type="term" value="P:iron-sulfur cluster assembly"/>
    <property type="evidence" value="ECO:0007669"/>
    <property type="project" value="TreeGrafter"/>
</dbReference>
<dbReference type="PANTHER" id="PTHR22602">
    <property type="entry name" value="TRANSFERASE CAF17, MITOCHONDRIAL-RELATED"/>
    <property type="match status" value="1"/>
</dbReference>
<dbReference type="InterPro" id="IPR057460">
    <property type="entry name" value="CAF17_C"/>
</dbReference>
<evidence type="ECO:0000256" key="1">
    <source>
        <dbReference type="ARBA" id="ARBA00022946"/>
    </source>
</evidence>
<dbReference type="RefSeq" id="WP_113892357.1">
    <property type="nucleotide sequence ID" value="NZ_QNRK01000041.1"/>
</dbReference>
<dbReference type="PIRSF" id="PIRSF006487">
    <property type="entry name" value="GcvT"/>
    <property type="match status" value="1"/>
</dbReference>
<reference evidence="4 5" key="1">
    <citation type="submission" date="2018-06" db="EMBL/GenBank/DDBJ databases">
        <title>Genomic Encyclopedia of Type Strains, Phase IV (KMG-IV): sequencing the most valuable type-strain genomes for metagenomic binning, comparative biology and taxonomic classification.</title>
        <authorList>
            <person name="Goeker M."/>
        </authorList>
    </citation>
    <scope>NUCLEOTIDE SEQUENCE [LARGE SCALE GENOMIC DNA]</scope>
    <source>
        <strain evidence="4 5">DSM 24875</strain>
    </source>
</reference>
<sequence length="277" mass="28768">MTNEAAWLEDRGIVGVSGEDAASFLQGLLTNDVERLAPGEARYAALLSPQGKILFDMIVVRADRDGGAAFLIDCAAAQAADLARRLGFYKLRARVAIADESAERGVVALWGAPAQAPAGAVVTADPRDPRLGLRAICSRAEAAAIGSAHLAGYEALRIDAVVPRGGVDFAYGDAFPHDVNLDLLHGVDFHKGCYVGQEVVSRMKHRGTGRKRIARVRFGADAPPAGTPVVDGDLPVGALGSSSGREALALLRLDRAEEAKAAGRTLSAGGAPLALAD</sequence>
<dbReference type="Proteomes" id="UP000253529">
    <property type="component" value="Unassembled WGS sequence"/>
</dbReference>
<protein>
    <submittedName>
        <fullName evidence="4">Uncharacterized protein</fullName>
    </submittedName>
</protein>
<dbReference type="Pfam" id="PF25455">
    <property type="entry name" value="Beta-barrel_CAF17_C"/>
    <property type="match status" value="1"/>
</dbReference>
<comment type="caution">
    <text evidence="4">The sequence shown here is derived from an EMBL/GenBank/DDBJ whole genome shotgun (WGS) entry which is preliminary data.</text>
</comment>
<accession>A0A366ERD1</accession>
<feature type="domain" description="CAF17 C-terminal" evidence="3">
    <location>
        <begin position="210"/>
        <end position="275"/>
    </location>
</feature>
<proteinExistence type="predicted"/>
<gene>
    <name evidence="4" type="ORF">DFR50_14131</name>
</gene>
<dbReference type="InterPro" id="IPR027266">
    <property type="entry name" value="TrmE/GcvT-like"/>
</dbReference>
<feature type="domain" description="GCVT N-terminal" evidence="2">
    <location>
        <begin position="14"/>
        <end position="122"/>
    </location>
</feature>
<dbReference type="InterPro" id="IPR017703">
    <property type="entry name" value="YgfZ/GCV_T_CS"/>
</dbReference>
<dbReference type="SUPFAM" id="SSF103025">
    <property type="entry name" value="Folate-binding domain"/>
    <property type="match status" value="1"/>
</dbReference>
<evidence type="ECO:0000313" key="4">
    <source>
        <dbReference type="EMBL" id="RBP04059.1"/>
    </source>
</evidence>